<dbReference type="EMBL" id="BPLQ01012822">
    <property type="protein sequence ID" value="GIY68050.1"/>
    <property type="molecule type" value="Genomic_DNA"/>
</dbReference>
<dbReference type="AlphaFoldDB" id="A0AAV4VCP9"/>
<reference evidence="1 2" key="1">
    <citation type="submission" date="2021-06" db="EMBL/GenBank/DDBJ databases">
        <title>Caerostris darwini draft genome.</title>
        <authorList>
            <person name="Kono N."/>
            <person name="Arakawa K."/>
        </authorList>
    </citation>
    <scope>NUCLEOTIDE SEQUENCE [LARGE SCALE GENOMIC DNA]</scope>
</reference>
<organism evidence="1 2">
    <name type="scientific">Caerostris darwini</name>
    <dbReference type="NCBI Taxonomy" id="1538125"/>
    <lineage>
        <taxon>Eukaryota</taxon>
        <taxon>Metazoa</taxon>
        <taxon>Ecdysozoa</taxon>
        <taxon>Arthropoda</taxon>
        <taxon>Chelicerata</taxon>
        <taxon>Arachnida</taxon>
        <taxon>Araneae</taxon>
        <taxon>Araneomorphae</taxon>
        <taxon>Entelegynae</taxon>
        <taxon>Araneoidea</taxon>
        <taxon>Araneidae</taxon>
        <taxon>Caerostris</taxon>
    </lineage>
</organism>
<keyword evidence="2" id="KW-1185">Reference proteome</keyword>
<name>A0AAV4VCP9_9ARAC</name>
<protein>
    <submittedName>
        <fullName evidence="1">Uncharacterized protein</fullName>
    </submittedName>
</protein>
<evidence type="ECO:0000313" key="2">
    <source>
        <dbReference type="Proteomes" id="UP001054837"/>
    </source>
</evidence>
<evidence type="ECO:0000313" key="1">
    <source>
        <dbReference type="EMBL" id="GIY68050.1"/>
    </source>
</evidence>
<accession>A0AAV4VCP9</accession>
<sequence>MKPSKPIHFFWLNELEDGYEKERQEGGGGCPHNDFIFFTKGRGELVSCSSFIHPASQIHIDNALPGRGANCELLTQVCGIQWEPGFMICVMQDS</sequence>
<comment type="caution">
    <text evidence="1">The sequence shown here is derived from an EMBL/GenBank/DDBJ whole genome shotgun (WGS) entry which is preliminary data.</text>
</comment>
<gene>
    <name evidence="1" type="ORF">CDAR_469911</name>
</gene>
<dbReference type="Proteomes" id="UP001054837">
    <property type="component" value="Unassembled WGS sequence"/>
</dbReference>
<proteinExistence type="predicted"/>